<organism evidence="2 3">
    <name type="scientific">Macrostomum lignano</name>
    <dbReference type="NCBI Taxonomy" id="282301"/>
    <lineage>
        <taxon>Eukaryota</taxon>
        <taxon>Metazoa</taxon>
        <taxon>Spiralia</taxon>
        <taxon>Lophotrochozoa</taxon>
        <taxon>Platyhelminthes</taxon>
        <taxon>Rhabditophora</taxon>
        <taxon>Macrostomorpha</taxon>
        <taxon>Macrostomida</taxon>
        <taxon>Macrostomidae</taxon>
        <taxon>Macrostomum</taxon>
    </lineage>
</organism>
<sequence length="347" mass="37516">LPLGLHQQDDERPATVQVWPEFSEVDTSAYRRGQEEEVGGFNAHPGSGDSPMAGGGGTQSEADQRGVDKAAARGRRRRTPAGWASRYFEDPETDPCCFHPLCSRLADVRPNDRQGYGAEPAEVLVSPDGLIYGFRPWEHIYSIGKLGKSPNIPVYNPYGKYVVRLFWLIYVDDSLPLGRVRPVPPADDRSIPGAVASTCSPRRSLKLAALDYGGGSGNPRIRRLQPHPLLDWLAAPDHCKEENSPQQPQQQQRPEAVVFASFYNASRRQPLLLASLADGADKSERLRGRGPLLPAEPPGTAHQASGSAAEASGSSARSDSGLAADPTSTSTSTDCAAERPATTERKR</sequence>
<evidence type="ECO:0000313" key="2">
    <source>
        <dbReference type="Proteomes" id="UP000095280"/>
    </source>
</evidence>
<reference evidence="3" key="1">
    <citation type="submission" date="2016-11" db="UniProtKB">
        <authorList>
            <consortium name="WormBaseParasite"/>
        </authorList>
    </citation>
    <scope>IDENTIFICATION</scope>
</reference>
<feature type="compositionally biased region" description="Low complexity" evidence="1">
    <location>
        <begin position="304"/>
        <end position="333"/>
    </location>
</feature>
<keyword evidence="2" id="KW-1185">Reference proteome</keyword>
<dbReference type="PANTHER" id="PTHR46298">
    <property type="entry name" value="ANDROGLOBIN"/>
    <property type="match status" value="1"/>
</dbReference>
<dbReference type="PANTHER" id="PTHR46298:SF1">
    <property type="entry name" value="ANDROGLOBIN"/>
    <property type="match status" value="1"/>
</dbReference>
<feature type="compositionally biased region" description="Basic and acidic residues" evidence="1">
    <location>
        <begin position="62"/>
        <end position="71"/>
    </location>
</feature>
<feature type="region of interest" description="Disordered" evidence="1">
    <location>
        <begin position="282"/>
        <end position="347"/>
    </location>
</feature>
<dbReference type="Proteomes" id="UP000095280">
    <property type="component" value="Unplaced"/>
</dbReference>
<dbReference type="InterPro" id="IPR053033">
    <property type="entry name" value="Androglobin-like"/>
</dbReference>
<evidence type="ECO:0000313" key="3">
    <source>
        <dbReference type="WBParaSite" id="maker-unitig_42341-snap-gene-0.1-mRNA-1"/>
    </source>
</evidence>
<name>A0A1I8FQ87_9PLAT</name>
<dbReference type="WBParaSite" id="maker-unitig_42341-snap-gene-0.1-mRNA-1">
    <property type="protein sequence ID" value="maker-unitig_42341-snap-gene-0.1-mRNA-1"/>
    <property type="gene ID" value="maker-unitig_42341-snap-gene-0.1"/>
</dbReference>
<accession>A0A1I8FQ87</accession>
<evidence type="ECO:0000256" key="1">
    <source>
        <dbReference type="SAM" id="MobiDB-lite"/>
    </source>
</evidence>
<proteinExistence type="predicted"/>
<dbReference type="AlphaFoldDB" id="A0A1I8FQ87"/>
<protein>
    <submittedName>
        <fullName evidence="3">UDENN domain-containing protein</fullName>
    </submittedName>
</protein>
<feature type="region of interest" description="Disordered" evidence="1">
    <location>
        <begin position="1"/>
        <end position="78"/>
    </location>
</feature>